<dbReference type="GO" id="GO:0005929">
    <property type="term" value="C:cilium"/>
    <property type="evidence" value="ECO:0007669"/>
    <property type="project" value="GOC"/>
</dbReference>
<dbReference type="PANTHER" id="PTHR14699:SF2">
    <property type="entry name" value="TETRATRICOPEPTIDE REPEAT PROTEIN 21A"/>
    <property type="match status" value="1"/>
</dbReference>
<dbReference type="PANTHER" id="PTHR14699">
    <property type="entry name" value="STI2 PROTEIN-RELATED"/>
    <property type="match status" value="1"/>
</dbReference>
<dbReference type="GeneTree" id="ENSGT00390000005979"/>
<dbReference type="InterPro" id="IPR040364">
    <property type="entry name" value="TTC21A/TTC21B"/>
</dbReference>
<name>A0A7N5JGE7_AILME</name>
<reference evidence="2 3" key="1">
    <citation type="journal article" date="2010" name="Nature">
        <title>The sequence and de novo assembly of the giant panda genome.</title>
        <authorList>
            <person name="Li R."/>
            <person name="Fan W."/>
            <person name="Tian G."/>
            <person name="Zhu H."/>
            <person name="He L."/>
            <person name="Cai J."/>
            <person name="Huang Q."/>
            <person name="Cai Q."/>
            <person name="Li B."/>
            <person name="Bai Y."/>
            <person name="Zhang Z."/>
            <person name="Zhang Y."/>
            <person name="Wang W."/>
            <person name="Li J."/>
            <person name="Wei F."/>
            <person name="Li H."/>
            <person name="Jian M."/>
            <person name="Li J."/>
            <person name="Zhang Z."/>
            <person name="Nielsen R."/>
            <person name="Li D."/>
            <person name="Gu W."/>
            <person name="Yang Z."/>
            <person name="Xuan Z."/>
            <person name="Ryder O.A."/>
            <person name="Leung F.C."/>
            <person name="Zhou Y."/>
            <person name="Cao J."/>
            <person name="Sun X."/>
            <person name="Fu Y."/>
            <person name="Fang X."/>
            <person name="Guo X."/>
            <person name="Wang B."/>
            <person name="Hou R."/>
            <person name="Shen F."/>
            <person name="Mu B."/>
            <person name="Ni P."/>
            <person name="Lin R."/>
            <person name="Qian W."/>
            <person name="Wang G."/>
            <person name="Yu C."/>
            <person name="Nie W."/>
            <person name="Wang J."/>
            <person name="Wu Z."/>
            <person name="Liang H."/>
            <person name="Min J."/>
            <person name="Wu Q."/>
            <person name="Cheng S."/>
            <person name="Ruan J."/>
            <person name="Wang M."/>
            <person name="Shi Z."/>
            <person name="Wen M."/>
            <person name="Liu B."/>
            <person name="Ren X."/>
            <person name="Zheng H."/>
            <person name="Dong D."/>
            <person name="Cook K."/>
            <person name="Shan G."/>
            <person name="Zhang H."/>
            <person name="Kosiol C."/>
            <person name="Xie X."/>
            <person name="Lu Z."/>
            <person name="Zheng H."/>
            <person name="Li Y."/>
            <person name="Steiner C.C."/>
            <person name="Lam T.T."/>
            <person name="Lin S."/>
            <person name="Zhang Q."/>
            <person name="Li G."/>
            <person name="Tian J."/>
            <person name="Gong T."/>
            <person name="Liu H."/>
            <person name="Zhang D."/>
            <person name="Fang L."/>
            <person name="Ye C."/>
            <person name="Zhang J."/>
            <person name="Hu W."/>
            <person name="Xu A."/>
            <person name="Ren Y."/>
            <person name="Zhang G."/>
            <person name="Bruford M.W."/>
            <person name="Li Q."/>
            <person name="Ma L."/>
            <person name="Guo Y."/>
            <person name="An N."/>
            <person name="Hu Y."/>
            <person name="Zheng Y."/>
            <person name="Shi Y."/>
            <person name="Li Z."/>
            <person name="Liu Q."/>
            <person name="Chen Y."/>
            <person name="Zhao J."/>
            <person name="Qu N."/>
            <person name="Zhao S."/>
            <person name="Tian F."/>
            <person name="Wang X."/>
            <person name="Wang H."/>
            <person name="Xu L."/>
            <person name="Liu X."/>
            <person name="Vinar T."/>
            <person name="Wang Y."/>
            <person name="Lam T.W."/>
            <person name="Yiu S.M."/>
            <person name="Liu S."/>
            <person name="Zhang H."/>
            <person name="Li D."/>
            <person name="Huang Y."/>
            <person name="Wang X."/>
            <person name="Yang G."/>
            <person name="Jiang Z."/>
            <person name="Wang J."/>
            <person name="Qin N."/>
            <person name="Li L."/>
            <person name="Li J."/>
            <person name="Bolund L."/>
            <person name="Kristiansen K."/>
            <person name="Wong G.K."/>
            <person name="Olson M."/>
            <person name="Zhang X."/>
            <person name="Li S."/>
            <person name="Yang H."/>
            <person name="Wang J."/>
            <person name="Wang J."/>
        </authorList>
    </citation>
    <scope>NUCLEOTIDE SEQUENCE [LARGE SCALE GENOMIC DNA]</scope>
</reference>
<feature type="domain" description="Tetratricopeptide repeat protein 21A/21B N-terminal ARM repeat" evidence="1">
    <location>
        <begin position="40"/>
        <end position="225"/>
    </location>
</feature>
<dbReference type="Gene3D" id="1.25.40.10">
    <property type="entry name" value="Tetratricopeptide repeat domain"/>
    <property type="match status" value="1"/>
</dbReference>
<proteinExistence type="predicted"/>
<dbReference type="AlphaFoldDB" id="A0A7N5JGE7"/>
<organism evidence="2 3">
    <name type="scientific">Ailuropoda melanoleuca</name>
    <name type="common">Giant panda</name>
    <dbReference type="NCBI Taxonomy" id="9646"/>
    <lineage>
        <taxon>Eukaryota</taxon>
        <taxon>Metazoa</taxon>
        <taxon>Chordata</taxon>
        <taxon>Craniata</taxon>
        <taxon>Vertebrata</taxon>
        <taxon>Euteleostomi</taxon>
        <taxon>Mammalia</taxon>
        <taxon>Eutheria</taxon>
        <taxon>Laurasiatheria</taxon>
        <taxon>Carnivora</taxon>
        <taxon>Caniformia</taxon>
        <taxon>Ursidae</taxon>
        <taxon>Ailuropoda</taxon>
    </lineage>
</organism>
<dbReference type="GO" id="GO:0030991">
    <property type="term" value="C:intraciliary transport particle A"/>
    <property type="evidence" value="ECO:0007669"/>
    <property type="project" value="TreeGrafter"/>
</dbReference>
<evidence type="ECO:0000313" key="2">
    <source>
        <dbReference type="Ensembl" id="ENSAMEP00000025006.1"/>
    </source>
</evidence>
<dbReference type="SUPFAM" id="SSF48452">
    <property type="entry name" value="TPR-like"/>
    <property type="match status" value="1"/>
</dbReference>
<dbReference type="InterPro" id="IPR011990">
    <property type="entry name" value="TPR-like_helical_dom_sf"/>
</dbReference>
<protein>
    <submittedName>
        <fullName evidence="2">Tetratricopeptide repeat domain 21A</fullName>
    </submittedName>
</protein>
<reference evidence="2" key="3">
    <citation type="submission" date="2025-09" db="UniProtKB">
        <authorList>
            <consortium name="Ensembl"/>
        </authorList>
    </citation>
    <scope>IDENTIFICATION</scope>
</reference>
<keyword evidence="3" id="KW-1185">Reference proteome</keyword>
<dbReference type="Proteomes" id="UP000008912">
    <property type="component" value="Unassembled WGS sequence"/>
</dbReference>
<accession>A0A7N5JGE7</accession>
<evidence type="ECO:0000313" key="3">
    <source>
        <dbReference type="Proteomes" id="UP000008912"/>
    </source>
</evidence>
<dbReference type="Ensembl" id="ENSAMET00000049647.1">
    <property type="protein sequence ID" value="ENSAMEP00000025006.1"/>
    <property type="gene ID" value="ENSAMEG00000001196.2"/>
</dbReference>
<evidence type="ECO:0000259" key="1">
    <source>
        <dbReference type="Pfam" id="PF25062"/>
    </source>
</evidence>
<dbReference type="InterPro" id="IPR056833">
    <property type="entry name" value="ARM_TT21_N"/>
</dbReference>
<dbReference type="GO" id="GO:0061512">
    <property type="term" value="P:protein localization to cilium"/>
    <property type="evidence" value="ECO:0007669"/>
    <property type="project" value="TreeGrafter"/>
</dbReference>
<gene>
    <name evidence="2" type="primary">TTC21A</name>
</gene>
<reference evidence="2" key="2">
    <citation type="submission" date="2025-08" db="UniProtKB">
        <authorList>
            <consortium name="Ensembl"/>
        </authorList>
    </citation>
    <scope>IDENTIFICATION</scope>
</reference>
<dbReference type="Pfam" id="PF25062">
    <property type="entry name" value="ARM_TT21_N"/>
    <property type="match status" value="1"/>
</dbReference>
<sequence>MDAEEYVYPEALEQLAGNALRSFFRTDSQPQILASQVSLQVLTEHIQDAISNLESIRNHPDVSLCSIMALIYAHKCCETIDQEAIQELESSLKEVRKIASATALYYAGLFLWLMGRHNKAREYIDRTLKISSSSREGYVLRGWVDLTSDKPHTVKKSIKYLEQGVQDSKDVLGLMGKATYFMLQQNYSGALEVVNQITVASGNFLPALVLKMRLFLARQDWEQTVETGHR</sequence>
<dbReference type="GO" id="GO:0035721">
    <property type="term" value="P:intraciliary retrograde transport"/>
    <property type="evidence" value="ECO:0007669"/>
    <property type="project" value="TreeGrafter"/>
</dbReference>